<reference evidence="3" key="1">
    <citation type="submission" date="2018-11" db="EMBL/GenBank/DDBJ databases">
        <authorList>
            <consortium name="Pathogen Informatics"/>
        </authorList>
    </citation>
    <scope>NUCLEOTIDE SEQUENCE</scope>
</reference>
<accession>A0A3S5CGG0</accession>
<keyword evidence="2" id="KW-1133">Transmembrane helix</keyword>
<protein>
    <submittedName>
        <fullName evidence="3">Uncharacterized protein</fullName>
    </submittedName>
</protein>
<dbReference type="Proteomes" id="UP000784294">
    <property type="component" value="Unassembled WGS sequence"/>
</dbReference>
<evidence type="ECO:0000256" key="1">
    <source>
        <dbReference type="SAM" id="MobiDB-lite"/>
    </source>
</evidence>
<feature type="region of interest" description="Disordered" evidence="1">
    <location>
        <begin position="1"/>
        <end position="45"/>
    </location>
</feature>
<feature type="compositionally biased region" description="Basic residues" evidence="1">
    <location>
        <begin position="1"/>
        <end position="16"/>
    </location>
</feature>
<evidence type="ECO:0000313" key="4">
    <source>
        <dbReference type="Proteomes" id="UP000784294"/>
    </source>
</evidence>
<gene>
    <name evidence="3" type="ORF">PXEA_LOCUS12567</name>
</gene>
<proteinExistence type="predicted"/>
<evidence type="ECO:0000256" key="2">
    <source>
        <dbReference type="SAM" id="Phobius"/>
    </source>
</evidence>
<comment type="caution">
    <text evidence="3">The sequence shown here is derived from an EMBL/GenBank/DDBJ whole genome shotgun (WGS) entry which is preliminary data.</text>
</comment>
<feature type="transmembrane region" description="Helical" evidence="2">
    <location>
        <begin position="53"/>
        <end position="71"/>
    </location>
</feature>
<sequence>MATKPGRQKHSSRSRSHTLFSTRSLQNSSACRTQLPRKPSRSCKDWDSLDDQLSGIIIIIIIIILIIFGSSSSSSSNNDKRGSGDSIFVSRDSTCPRPRGSRTCGRDCSSSLLFRLASGGVLRPKLSAFARSAK</sequence>
<keyword evidence="2" id="KW-0472">Membrane</keyword>
<evidence type="ECO:0000313" key="3">
    <source>
        <dbReference type="EMBL" id="VEL19127.1"/>
    </source>
</evidence>
<feature type="compositionally biased region" description="Polar residues" evidence="1">
    <location>
        <begin position="17"/>
        <end position="32"/>
    </location>
</feature>
<dbReference type="EMBL" id="CAAALY010040212">
    <property type="protein sequence ID" value="VEL19127.1"/>
    <property type="molecule type" value="Genomic_DNA"/>
</dbReference>
<organism evidence="3 4">
    <name type="scientific">Protopolystoma xenopodis</name>
    <dbReference type="NCBI Taxonomy" id="117903"/>
    <lineage>
        <taxon>Eukaryota</taxon>
        <taxon>Metazoa</taxon>
        <taxon>Spiralia</taxon>
        <taxon>Lophotrochozoa</taxon>
        <taxon>Platyhelminthes</taxon>
        <taxon>Monogenea</taxon>
        <taxon>Polyopisthocotylea</taxon>
        <taxon>Polystomatidea</taxon>
        <taxon>Polystomatidae</taxon>
        <taxon>Protopolystoma</taxon>
    </lineage>
</organism>
<keyword evidence="2" id="KW-0812">Transmembrane</keyword>
<dbReference type="AlphaFoldDB" id="A0A3S5CGG0"/>
<feature type="region of interest" description="Disordered" evidence="1">
    <location>
        <begin position="71"/>
        <end position="106"/>
    </location>
</feature>
<name>A0A3S5CGG0_9PLAT</name>
<keyword evidence="4" id="KW-1185">Reference proteome</keyword>